<sequence>MHLHERIKHDLLTKGRGEYTLTVDQFDYDSFDQLFEEMRPRHCYNSFIQTLDVDMPLWIHGLCNDWFKAWLTQMVVEGYVAQRSLYASSGVTLRGFTGRFHGRYAAYSLRIISVCTKICSVKEPDCFITSRGIWPGVTLEVGYSETYNKLLQDADIMLEGSQGKIHLVILVKLVPPGPNDTHFESGFVELHEYNPASGTRRKRGQRRTLYPIPRSHARQRITLQWDDIIRDNTDLLLRPVSSPPPPLMLDDLRRCVEFGLDQELKTREYLEEL</sequence>
<proteinExistence type="predicted"/>
<protein>
    <submittedName>
        <fullName evidence="1">Uncharacterized protein</fullName>
    </submittedName>
</protein>
<gene>
    <name evidence="1" type="ORF">BDV36DRAFT_161479</name>
</gene>
<dbReference type="Proteomes" id="UP000325395">
    <property type="component" value="Unassembled WGS sequence"/>
</dbReference>
<evidence type="ECO:0000313" key="2">
    <source>
        <dbReference type="Proteomes" id="UP000325395"/>
    </source>
</evidence>
<name>A0ABQ6WMV6_9EURO</name>
<reference evidence="1 2" key="1">
    <citation type="submission" date="2019-04" db="EMBL/GenBank/DDBJ databases">
        <authorList>
            <consortium name="DOE Joint Genome Institute"/>
            <person name="Mondo S."/>
            <person name="Kjaerbolling I."/>
            <person name="Vesth T."/>
            <person name="Frisvad J.C."/>
            <person name="Nybo J.L."/>
            <person name="Theobald S."/>
            <person name="Kildgaard S."/>
            <person name="Isbrandt T."/>
            <person name="Kuo A."/>
            <person name="Sato A."/>
            <person name="Lyhne E.K."/>
            <person name="Kogle M.E."/>
            <person name="Wiebenga A."/>
            <person name="Kun R.S."/>
            <person name="Lubbers R.J."/>
            <person name="Makela M.R."/>
            <person name="Barry K."/>
            <person name="Chovatia M."/>
            <person name="Clum A."/>
            <person name="Daum C."/>
            <person name="Haridas S."/>
            <person name="He G."/>
            <person name="LaButti K."/>
            <person name="Lipzen A."/>
            <person name="Riley R."/>
            <person name="Salamov A."/>
            <person name="Simmons B.A."/>
            <person name="Magnuson J.K."/>
            <person name="Henrissat B."/>
            <person name="Mortensen U.H."/>
            <person name="Larsen T.O."/>
            <person name="Devries R.P."/>
            <person name="Grigoriev I.V."/>
            <person name="Machida M."/>
            <person name="Baker S.E."/>
            <person name="Andersen M.R."/>
            <person name="Cantor M.N."/>
            <person name="Hua S.X."/>
        </authorList>
    </citation>
    <scope>NUCLEOTIDE SEQUENCE [LARGE SCALE GENOMIC DNA]</scope>
    <source>
        <strain evidence="1 2">CBS 117616</strain>
    </source>
</reference>
<keyword evidence="2" id="KW-1185">Reference proteome</keyword>
<organism evidence="1 2">
    <name type="scientific">Aspergillus pseudocaelatus</name>
    <dbReference type="NCBI Taxonomy" id="1825620"/>
    <lineage>
        <taxon>Eukaryota</taxon>
        <taxon>Fungi</taxon>
        <taxon>Dikarya</taxon>
        <taxon>Ascomycota</taxon>
        <taxon>Pezizomycotina</taxon>
        <taxon>Eurotiomycetes</taxon>
        <taxon>Eurotiomycetidae</taxon>
        <taxon>Eurotiales</taxon>
        <taxon>Aspergillaceae</taxon>
        <taxon>Aspergillus</taxon>
        <taxon>Aspergillus subgen. Circumdati</taxon>
    </lineage>
</organism>
<dbReference type="EMBL" id="ML735727">
    <property type="protein sequence ID" value="KAE8418385.1"/>
    <property type="molecule type" value="Genomic_DNA"/>
</dbReference>
<evidence type="ECO:0000313" key="1">
    <source>
        <dbReference type="EMBL" id="KAE8418385.1"/>
    </source>
</evidence>
<accession>A0ABQ6WMV6</accession>